<evidence type="ECO:0000313" key="3">
    <source>
        <dbReference type="Proteomes" id="UP000239772"/>
    </source>
</evidence>
<comment type="caution">
    <text evidence="2">The sequence shown here is derived from an EMBL/GenBank/DDBJ whole genome shotgun (WGS) entry which is preliminary data.</text>
</comment>
<evidence type="ECO:0000256" key="1">
    <source>
        <dbReference type="SAM" id="MobiDB-lite"/>
    </source>
</evidence>
<dbReference type="Gene3D" id="3.30.160.100">
    <property type="entry name" value="Ribosome hibernation promotion factor-like"/>
    <property type="match status" value="1"/>
</dbReference>
<feature type="compositionally biased region" description="Basic and acidic residues" evidence="1">
    <location>
        <begin position="51"/>
        <end position="66"/>
    </location>
</feature>
<protein>
    <recommendedName>
        <fullName evidence="4">Ribosomal subunit interface protein</fullName>
    </recommendedName>
</protein>
<reference evidence="3" key="1">
    <citation type="submission" date="2018-03" db="EMBL/GenBank/DDBJ databases">
        <authorList>
            <person name="Sun L."/>
            <person name="Liu H."/>
            <person name="Chen W."/>
            <person name="Huang K."/>
            <person name="Liu W."/>
            <person name="Gao X."/>
        </authorList>
    </citation>
    <scope>NUCLEOTIDE SEQUENCE [LARGE SCALE GENOMIC DNA]</scope>
    <source>
        <strain evidence="3">SH9</strain>
    </source>
</reference>
<dbReference type="InterPro" id="IPR003489">
    <property type="entry name" value="RHF/RaiA"/>
</dbReference>
<sequence>MAPVARLNAGVPALIFEPGVGEVAASMPASYTPPEGPDEIRWRTGSQTEPHTSERARRRAVPEQGREPGVGAPWSARAKQRDAVQTGDRMSDDDITVGSAHVDLGSAFREMAQDEIRKAARKYLGDLTMASVHVAREGHAFRCSVNMQLGGNPVMSGEAEGTEAPIAFRTALAKVEKQLRRTKRELREDRQNRPTRIFTA</sequence>
<dbReference type="Proteomes" id="UP000239772">
    <property type="component" value="Unassembled WGS sequence"/>
</dbReference>
<dbReference type="AlphaFoldDB" id="A0A2T1HRP1"/>
<dbReference type="InterPro" id="IPR036567">
    <property type="entry name" value="RHF-like"/>
</dbReference>
<dbReference type="Pfam" id="PF02482">
    <property type="entry name" value="Ribosomal_S30AE"/>
    <property type="match status" value="1"/>
</dbReference>
<feature type="region of interest" description="Disordered" evidence="1">
    <location>
        <begin position="29"/>
        <end position="96"/>
    </location>
</feature>
<evidence type="ECO:0008006" key="4">
    <source>
        <dbReference type="Google" id="ProtNLM"/>
    </source>
</evidence>
<accession>A0A2T1HRP1</accession>
<proteinExistence type="predicted"/>
<gene>
    <name evidence="2" type="ORF">SLNSH_14980</name>
</gene>
<keyword evidence="3" id="KW-1185">Reference proteome</keyword>
<organism evidence="2 3">
    <name type="scientific">Alsobacter soli</name>
    <dbReference type="NCBI Taxonomy" id="2109933"/>
    <lineage>
        <taxon>Bacteria</taxon>
        <taxon>Pseudomonadati</taxon>
        <taxon>Pseudomonadota</taxon>
        <taxon>Alphaproteobacteria</taxon>
        <taxon>Hyphomicrobiales</taxon>
        <taxon>Alsobacteraceae</taxon>
        <taxon>Alsobacter</taxon>
    </lineage>
</organism>
<evidence type="ECO:0000313" key="2">
    <source>
        <dbReference type="EMBL" id="PSC04297.1"/>
    </source>
</evidence>
<dbReference type="SUPFAM" id="SSF69754">
    <property type="entry name" value="Ribosome binding protein Y (YfiA homologue)"/>
    <property type="match status" value="1"/>
</dbReference>
<dbReference type="EMBL" id="PVZS01000015">
    <property type="protein sequence ID" value="PSC04297.1"/>
    <property type="molecule type" value="Genomic_DNA"/>
</dbReference>
<name>A0A2T1HRP1_9HYPH</name>